<name>A0A0F9H4G8_9ZZZZ</name>
<dbReference type="AlphaFoldDB" id="A0A0F9H4G8"/>
<feature type="transmembrane region" description="Helical" evidence="1">
    <location>
        <begin position="81"/>
        <end position="103"/>
    </location>
</feature>
<gene>
    <name evidence="2" type="ORF">LCGC14_1830160</name>
</gene>
<reference evidence="2" key="1">
    <citation type="journal article" date="2015" name="Nature">
        <title>Complex archaea that bridge the gap between prokaryotes and eukaryotes.</title>
        <authorList>
            <person name="Spang A."/>
            <person name="Saw J.H."/>
            <person name="Jorgensen S.L."/>
            <person name="Zaremba-Niedzwiedzka K."/>
            <person name="Martijn J."/>
            <person name="Lind A.E."/>
            <person name="van Eijk R."/>
            <person name="Schleper C."/>
            <person name="Guy L."/>
            <person name="Ettema T.J."/>
        </authorList>
    </citation>
    <scope>NUCLEOTIDE SEQUENCE</scope>
</reference>
<sequence>MATQESPTEDRAEQVRTVGHADSDHDEYMSHRARLLAGEEYYARSYDKWLLTLSGGALALSMALCKDVLVETPQGTGWLFWSWMFFTVAIAMILGCILLAQFANEKDVKILDRLYPKQEEDWQAQVLQEQEKQLSRKFIGWLNGMSLACFFLGLCLLAYFASRNM</sequence>
<dbReference type="EMBL" id="LAZR01018062">
    <property type="protein sequence ID" value="KKL97861.1"/>
    <property type="molecule type" value="Genomic_DNA"/>
</dbReference>
<proteinExistence type="predicted"/>
<keyword evidence="1" id="KW-0472">Membrane</keyword>
<accession>A0A0F9H4G8</accession>
<feature type="transmembrane region" description="Helical" evidence="1">
    <location>
        <begin position="138"/>
        <end position="161"/>
    </location>
</feature>
<keyword evidence="1" id="KW-1133">Transmembrane helix</keyword>
<evidence type="ECO:0000313" key="2">
    <source>
        <dbReference type="EMBL" id="KKL97861.1"/>
    </source>
</evidence>
<keyword evidence="1" id="KW-0812">Transmembrane</keyword>
<evidence type="ECO:0000256" key="1">
    <source>
        <dbReference type="SAM" id="Phobius"/>
    </source>
</evidence>
<protein>
    <submittedName>
        <fullName evidence="2">Uncharacterized protein</fullName>
    </submittedName>
</protein>
<comment type="caution">
    <text evidence="2">The sequence shown here is derived from an EMBL/GenBank/DDBJ whole genome shotgun (WGS) entry which is preliminary data.</text>
</comment>
<organism evidence="2">
    <name type="scientific">marine sediment metagenome</name>
    <dbReference type="NCBI Taxonomy" id="412755"/>
    <lineage>
        <taxon>unclassified sequences</taxon>
        <taxon>metagenomes</taxon>
        <taxon>ecological metagenomes</taxon>
    </lineage>
</organism>